<gene>
    <name evidence="1" type="ORF">WKI58_30515</name>
</gene>
<accession>A0ACC6QRA3</accession>
<sequence>MSIPSHAVFGAPCWVSLIARDLAAAEDFYGGVFGWEFRPTRLGKDFSVAFLDGAPVAGIGALAGSLAVAVAWTPYFAVDDADATVARIQERSATVAVGPLRFGTGRAALAADRDGAVFGLWQGKVIRGWGVGRDKSPAWLELRTRDAFEAAIFYAEVLDWATERPGSCQVSYENGSVVLRQNEDAVARLTGGATEAAPDPQIRPRWHVHFYVPDIDYAVEQAIKLGGAIASQAVTSQTAGAMGSAEQVTLRDPDGGLFTVTTRTNK</sequence>
<name>A0ACC6QRA3_9ACTN</name>
<comment type="caution">
    <text evidence="1">The sequence shown here is derived from an EMBL/GenBank/DDBJ whole genome shotgun (WGS) entry which is preliminary data.</text>
</comment>
<protein>
    <submittedName>
        <fullName evidence="1">VOC family protein</fullName>
    </submittedName>
</protein>
<evidence type="ECO:0000313" key="1">
    <source>
        <dbReference type="EMBL" id="MEJ8660796.1"/>
    </source>
</evidence>
<organism evidence="1 2">
    <name type="scientific">Streptomyces pratisoli</name>
    <dbReference type="NCBI Taxonomy" id="3139917"/>
    <lineage>
        <taxon>Bacteria</taxon>
        <taxon>Bacillati</taxon>
        <taxon>Actinomycetota</taxon>
        <taxon>Actinomycetes</taxon>
        <taxon>Kitasatosporales</taxon>
        <taxon>Streptomycetaceae</taxon>
        <taxon>Streptomyces</taxon>
    </lineage>
</organism>
<dbReference type="Proteomes" id="UP001375539">
    <property type="component" value="Unassembled WGS sequence"/>
</dbReference>
<keyword evidence="2" id="KW-1185">Reference proteome</keyword>
<proteinExistence type="predicted"/>
<dbReference type="EMBL" id="JBBKAI010000002">
    <property type="protein sequence ID" value="MEJ8660796.1"/>
    <property type="molecule type" value="Genomic_DNA"/>
</dbReference>
<reference evidence="1" key="1">
    <citation type="submission" date="2024-03" db="EMBL/GenBank/DDBJ databases">
        <title>Novel Streptomyces species of biotechnological and ecological value are a feature of Machair soil.</title>
        <authorList>
            <person name="Prole J.R."/>
            <person name="Goodfellow M."/>
            <person name="Allenby N."/>
            <person name="Ward A.C."/>
        </authorList>
    </citation>
    <scope>NUCLEOTIDE SEQUENCE</scope>
    <source>
        <strain evidence="1">MS1.AVA.4</strain>
    </source>
</reference>
<evidence type="ECO:0000313" key="2">
    <source>
        <dbReference type="Proteomes" id="UP001375539"/>
    </source>
</evidence>